<feature type="active site" evidence="11">
    <location>
        <position position="173"/>
    </location>
</feature>
<dbReference type="PROSITE" id="PS51900">
    <property type="entry name" value="CB"/>
    <property type="match status" value="1"/>
</dbReference>
<evidence type="ECO:0000256" key="11">
    <source>
        <dbReference type="HAMAP-Rule" id="MF_01807"/>
    </source>
</evidence>
<evidence type="ECO:0000313" key="14">
    <source>
        <dbReference type="EMBL" id="TLX65527.1"/>
    </source>
</evidence>
<keyword evidence="4 11" id="KW-0963">Cytoplasm</keyword>
<evidence type="ECO:0000256" key="3">
    <source>
        <dbReference type="ARBA" id="ARBA00015810"/>
    </source>
</evidence>
<name>A0A5R9QJP2_9GAMM</name>
<evidence type="ECO:0000313" key="15">
    <source>
        <dbReference type="Proteomes" id="UP000306753"/>
    </source>
</evidence>
<comment type="function">
    <text evidence="11">Site-specific tyrosine recombinase, which acts by catalyzing the cutting and rejoining of the recombining DNA molecules. The XerC-XerD complex is essential to convert dimers of the bacterial chromosome into monomers to permit their segregation at cell division. It also contributes to the segregational stability of plasmids.</text>
</comment>
<evidence type="ECO:0000256" key="4">
    <source>
        <dbReference type="ARBA" id="ARBA00022490"/>
    </source>
</evidence>
<comment type="subcellular location">
    <subcellularLocation>
        <location evidence="1 11">Cytoplasm</location>
    </subcellularLocation>
</comment>
<dbReference type="GO" id="GO:0009037">
    <property type="term" value="F:tyrosine-based site-specific recombinase activity"/>
    <property type="evidence" value="ECO:0007669"/>
    <property type="project" value="UniProtKB-UniRule"/>
</dbReference>
<evidence type="ECO:0000256" key="10">
    <source>
        <dbReference type="ARBA" id="ARBA00023306"/>
    </source>
</evidence>
<dbReference type="PROSITE" id="PS51898">
    <property type="entry name" value="TYR_RECOMBINASE"/>
    <property type="match status" value="1"/>
</dbReference>
<evidence type="ECO:0000256" key="9">
    <source>
        <dbReference type="ARBA" id="ARBA00023172"/>
    </source>
</evidence>
<dbReference type="NCBIfam" id="NF001399">
    <property type="entry name" value="PRK00283.1"/>
    <property type="match status" value="1"/>
</dbReference>
<dbReference type="InterPro" id="IPR013762">
    <property type="entry name" value="Integrase-like_cat_sf"/>
</dbReference>
<gene>
    <name evidence="11 14" type="primary">xerD</name>
    <name evidence="14" type="ORF">DN820_01230</name>
</gene>
<evidence type="ECO:0000256" key="2">
    <source>
        <dbReference type="ARBA" id="ARBA00010450"/>
    </source>
</evidence>
<dbReference type="InterPro" id="IPR004107">
    <property type="entry name" value="Integrase_SAM-like_N"/>
</dbReference>
<evidence type="ECO:0000256" key="8">
    <source>
        <dbReference type="ARBA" id="ARBA00023125"/>
    </source>
</evidence>
<evidence type="ECO:0000256" key="5">
    <source>
        <dbReference type="ARBA" id="ARBA00022618"/>
    </source>
</evidence>
<dbReference type="Gene3D" id="1.10.150.130">
    <property type="match status" value="1"/>
</dbReference>
<evidence type="ECO:0000256" key="7">
    <source>
        <dbReference type="ARBA" id="ARBA00022908"/>
    </source>
</evidence>
<dbReference type="GO" id="GO:0006313">
    <property type="term" value="P:DNA transposition"/>
    <property type="evidence" value="ECO:0007669"/>
    <property type="project" value="UniProtKB-UniRule"/>
</dbReference>
<dbReference type="HAMAP" id="MF_01807">
    <property type="entry name" value="Recomb_XerD"/>
    <property type="match status" value="1"/>
</dbReference>
<feature type="active site" evidence="11">
    <location>
        <position position="247"/>
    </location>
</feature>
<dbReference type="GO" id="GO:0005737">
    <property type="term" value="C:cytoplasm"/>
    <property type="evidence" value="ECO:0007669"/>
    <property type="project" value="UniProtKB-SubCell"/>
</dbReference>
<protein>
    <recommendedName>
        <fullName evidence="3 11">Tyrosine recombinase XerD</fullName>
    </recommendedName>
</protein>
<dbReference type="NCBIfam" id="TIGR02225">
    <property type="entry name" value="recomb_XerD"/>
    <property type="match status" value="1"/>
</dbReference>
<dbReference type="GO" id="GO:0003677">
    <property type="term" value="F:DNA binding"/>
    <property type="evidence" value="ECO:0007669"/>
    <property type="project" value="UniProtKB-UniRule"/>
</dbReference>
<dbReference type="SUPFAM" id="SSF47823">
    <property type="entry name" value="lambda integrase-like, N-terminal domain"/>
    <property type="match status" value="1"/>
</dbReference>
<feature type="domain" description="Core-binding (CB)" evidence="13">
    <location>
        <begin position="3"/>
        <end position="88"/>
    </location>
</feature>
<feature type="active site" evidence="11">
    <location>
        <position position="149"/>
    </location>
</feature>
<keyword evidence="9 11" id="KW-0233">DNA recombination</keyword>
<dbReference type="GO" id="GO:0051301">
    <property type="term" value="P:cell division"/>
    <property type="evidence" value="ECO:0007669"/>
    <property type="project" value="UniProtKB-KW"/>
</dbReference>
<dbReference type="GO" id="GO:0007059">
    <property type="term" value="P:chromosome segregation"/>
    <property type="evidence" value="ECO:0007669"/>
    <property type="project" value="UniProtKB-UniRule"/>
</dbReference>
<dbReference type="Pfam" id="PF02899">
    <property type="entry name" value="Phage_int_SAM_1"/>
    <property type="match status" value="1"/>
</dbReference>
<keyword evidence="5 11" id="KW-0132">Cell division</keyword>
<keyword evidence="7 11" id="KW-0229">DNA integration</keyword>
<evidence type="ECO:0000256" key="6">
    <source>
        <dbReference type="ARBA" id="ARBA00022829"/>
    </source>
</evidence>
<dbReference type="Proteomes" id="UP000306753">
    <property type="component" value="Unassembled WGS sequence"/>
</dbReference>
<proteinExistence type="inferred from homology"/>
<dbReference type="Pfam" id="PF00589">
    <property type="entry name" value="Phage_integrase"/>
    <property type="match status" value="1"/>
</dbReference>
<keyword evidence="6 11" id="KW-0159">Chromosome partition</keyword>
<dbReference type="HAMAP" id="MF_01808">
    <property type="entry name" value="Recomb_XerC_XerD"/>
    <property type="match status" value="1"/>
</dbReference>
<dbReference type="InterPro" id="IPR010998">
    <property type="entry name" value="Integrase_recombinase_N"/>
</dbReference>
<accession>A0A5R9QJP2</accession>
<dbReference type="EMBL" id="QLAG01000001">
    <property type="protein sequence ID" value="TLX65527.1"/>
    <property type="molecule type" value="Genomic_DNA"/>
</dbReference>
<evidence type="ECO:0000256" key="1">
    <source>
        <dbReference type="ARBA" id="ARBA00004496"/>
    </source>
</evidence>
<comment type="caution">
    <text evidence="14">The sequence shown here is derived from an EMBL/GenBank/DDBJ whole genome shotgun (WGS) entry which is preliminary data.</text>
</comment>
<sequence>MSLREDPLIDQFLDALWLEKGLADNTREAYRTDLGLFHGWLHERGVALEGAGREIILDHLAWRLGQGYQARSTARFLSGLRGFYRHLLREGRIDQDPTLRVEMPRLGRPLPKTLSEADVEALLAAPDTGEPLGLRDRAMLEVLYACGLRVTELISLTLEQVSLRQGVLRTFGKGNKERLVPMGDEAMHWIERYLREARGELLSGKASDVLFPSQRGDQMTRQTFWHRIKLHATVAGIGKSISPHTLRHAFATHLLNHGADLRTVQMLLGHSDLSTTQIYTHIARARLQELHARHHPRG</sequence>
<dbReference type="Gene3D" id="1.10.443.10">
    <property type="entry name" value="Intergrase catalytic core"/>
    <property type="match status" value="1"/>
</dbReference>
<dbReference type="InterPro" id="IPR002104">
    <property type="entry name" value="Integrase_catalytic"/>
</dbReference>
<evidence type="ECO:0000259" key="13">
    <source>
        <dbReference type="PROSITE" id="PS51900"/>
    </source>
</evidence>
<organism evidence="14 15">
    <name type="scientific">Stutzerimonas nosocomialis</name>
    <dbReference type="NCBI Taxonomy" id="1056496"/>
    <lineage>
        <taxon>Bacteria</taxon>
        <taxon>Pseudomonadati</taxon>
        <taxon>Pseudomonadota</taxon>
        <taxon>Gammaproteobacteria</taxon>
        <taxon>Pseudomonadales</taxon>
        <taxon>Pseudomonadaceae</taxon>
        <taxon>Stutzerimonas</taxon>
    </lineage>
</organism>
<dbReference type="InterPro" id="IPR011932">
    <property type="entry name" value="Recomb_XerD"/>
</dbReference>
<keyword evidence="15" id="KW-1185">Reference proteome</keyword>
<dbReference type="PANTHER" id="PTHR30349">
    <property type="entry name" value="PHAGE INTEGRASE-RELATED"/>
    <property type="match status" value="1"/>
</dbReference>
<keyword evidence="10 11" id="KW-0131">Cell cycle</keyword>
<dbReference type="InterPro" id="IPR011010">
    <property type="entry name" value="DNA_brk_join_enz"/>
</dbReference>
<dbReference type="CDD" id="cd00798">
    <property type="entry name" value="INT_XerDC_C"/>
    <property type="match status" value="1"/>
</dbReference>
<dbReference type="RefSeq" id="WP_138410661.1">
    <property type="nucleotide sequence ID" value="NZ_QLAG01000001.1"/>
</dbReference>
<feature type="active site" evidence="11">
    <location>
        <position position="270"/>
    </location>
</feature>
<dbReference type="InterPro" id="IPR044068">
    <property type="entry name" value="CB"/>
</dbReference>
<keyword evidence="8 11" id="KW-0238">DNA-binding</keyword>
<comment type="similarity">
    <text evidence="2 11">Belongs to the 'phage' integrase family. XerD subfamily.</text>
</comment>
<dbReference type="InterPro" id="IPR023009">
    <property type="entry name" value="Tyrosine_recombinase_XerC/XerD"/>
</dbReference>
<evidence type="ECO:0000259" key="12">
    <source>
        <dbReference type="PROSITE" id="PS51898"/>
    </source>
</evidence>
<feature type="active site" evidence="11">
    <location>
        <position position="244"/>
    </location>
</feature>
<comment type="subunit">
    <text evidence="11">Forms a cyclic heterotetrameric complex composed of two molecules of XerC and two molecules of XerD.</text>
</comment>
<dbReference type="PANTHER" id="PTHR30349:SF90">
    <property type="entry name" value="TYROSINE RECOMBINASE XERD"/>
    <property type="match status" value="1"/>
</dbReference>
<feature type="active site" description="O-(3'-phospho-DNA)-tyrosine intermediate" evidence="11">
    <location>
        <position position="279"/>
    </location>
</feature>
<feature type="domain" description="Tyr recombinase" evidence="12">
    <location>
        <begin position="109"/>
        <end position="292"/>
    </location>
</feature>
<dbReference type="AlphaFoldDB" id="A0A5R9QJP2"/>
<reference evidence="14 15" key="1">
    <citation type="journal article" date="2017" name="Eur. J. Clin. Microbiol. Infect. Dis.">
        <title>Uncommonly isolated clinical Pseudomonas: identification and phylogenetic assignation.</title>
        <authorList>
            <person name="Mulet M."/>
            <person name="Gomila M."/>
            <person name="Ramirez A."/>
            <person name="Cardew S."/>
            <person name="Moore E.R."/>
            <person name="Lalucat J."/>
            <person name="Garcia-Valdes E."/>
        </authorList>
    </citation>
    <scope>NUCLEOTIDE SEQUENCE [LARGE SCALE GENOMIC DNA]</scope>
    <source>
        <strain evidence="14 15">SD129</strain>
    </source>
</reference>
<dbReference type="SUPFAM" id="SSF56349">
    <property type="entry name" value="DNA breaking-rejoining enzymes"/>
    <property type="match status" value="1"/>
</dbReference>
<dbReference type="InterPro" id="IPR050090">
    <property type="entry name" value="Tyrosine_recombinase_XerCD"/>
</dbReference>